<dbReference type="EMBL" id="CP136925">
    <property type="protein sequence ID" value="WXA12906.1"/>
    <property type="molecule type" value="Genomic_DNA"/>
</dbReference>
<proteinExistence type="predicted"/>
<accession>A0AAU6P5J2</accession>
<evidence type="ECO:0000313" key="1">
    <source>
        <dbReference type="EMBL" id="WXA01932.1"/>
    </source>
</evidence>
<dbReference type="KEGG" id="mcaa:R3L15_12370"/>
<sequence>MTSYKYKYDKKERLIKKTDSLDGLVYTDTHYYENDKHENIISQNSDLDYFNHKYKRYNKDKKLIRLKSFDDYGTIDEYIYKYNSEGKLLYRIYKNPNSWRKSGERSWSYGVQDSIGNIYKDLVNNYDEKNRLIQRQRFDLYEDDENHKDPKLVENTFYKYDKNNNLILTKHINGYIKVKPTFNHSKYDKKNRLIKRYCCSEKESDAKRIEKYEYSNNEITSLEYTEESWPSNEMKTYQVNFEYKYDDKGNWNEIIKKVDGKKLYKWIRQIEYYK</sequence>
<protein>
    <recommendedName>
        <fullName evidence="4">YD repeat-containing protein</fullName>
    </recommendedName>
</protein>
<dbReference type="RefSeq" id="WP_338732023.1">
    <property type="nucleotide sequence ID" value="NZ_CP136924.1"/>
</dbReference>
<gene>
    <name evidence="2" type="ORF">R3L15_12370</name>
    <name evidence="1" type="ORF">R3L16_09220</name>
</gene>
<dbReference type="AlphaFoldDB" id="A0AAU6P5J2"/>
<evidence type="ECO:0000313" key="2">
    <source>
        <dbReference type="EMBL" id="WXA12906.1"/>
    </source>
</evidence>
<keyword evidence="3" id="KW-1185">Reference proteome</keyword>
<evidence type="ECO:0000313" key="3">
    <source>
        <dbReference type="Proteomes" id="UP001368318"/>
    </source>
</evidence>
<evidence type="ECO:0008006" key="4">
    <source>
        <dbReference type="Google" id="ProtNLM"/>
    </source>
</evidence>
<reference evidence="2 3" key="1">
    <citation type="submission" date="2023-10" db="EMBL/GenBank/DDBJ databases">
        <title>Culture-based analysis of two novel bacteria associated with mangrove crab gills.</title>
        <authorList>
            <person name="Yang X."/>
            <person name="Garuglieri E."/>
            <person name="Van Goethem M.W."/>
            <person name="Fusi M."/>
            <person name="Marasco R."/>
            <person name="Daffonchio D.G."/>
        </authorList>
    </citation>
    <scope>NUCLEOTIDE SEQUENCE</scope>
    <source>
        <strain evidence="2">UG2-1</strain>
        <strain evidence="1">UG2-2</strain>
        <strain evidence="3">UG2_2</strain>
    </source>
</reference>
<dbReference type="EMBL" id="CP136924">
    <property type="protein sequence ID" value="WXA01932.1"/>
    <property type="molecule type" value="Genomic_DNA"/>
</dbReference>
<dbReference type="Proteomes" id="UP001368318">
    <property type="component" value="Chromosome"/>
</dbReference>
<name>A0AAU6P5J2_9FLAO</name>
<organism evidence="2">
    <name type="scientific">Mangrovimonas cancribranchiae</name>
    <dbReference type="NCBI Taxonomy" id="3080055"/>
    <lineage>
        <taxon>Bacteria</taxon>
        <taxon>Pseudomonadati</taxon>
        <taxon>Bacteroidota</taxon>
        <taxon>Flavobacteriia</taxon>
        <taxon>Flavobacteriales</taxon>
        <taxon>Flavobacteriaceae</taxon>
        <taxon>Mangrovimonas</taxon>
    </lineage>
</organism>